<feature type="region of interest" description="Disordered" evidence="5">
    <location>
        <begin position="1"/>
        <end position="23"/>
    </location>
</feature>
<evidence type="ECO:0000313" key="7">
    <source>
        <dbReference type="EMBL" id="CBG67364.1"/>
    </source>
</evidence>
<dbReference type="InterPro" id="IPR001647">
    <property type="entry name" value="HTH_TetR"/>
</dbReference>
<dbReference type="GO" id="GO:0045892">
    <property type="term" value="P:negative regulation of DNA-templated transcription"/>
    <property type="evidence" value="ECO:0007669"/>
    <property type="project" value="InterPro"/>
</dbReference>
<dbReference type="GO" id="GO:0003700">
    <property type="term" value="F:DNA-binding transcription factor activity"/>
    <property type="evidence" value="ECO:0007669"/>
    <property type="project" value="TreeGrafter"/>
</dbReference>
<evidence type="ECO:0000313" key="8">
    <source>
        <dbReference type="Proteomes" id="UP000001444"/>
    </source>
</evidence>
<dbReference type="InterPro" id="IPR004111">
    <property type="entry name" value="Repressor_TetR_C"/>
</dbReference>
<dbReference type="Pfam" id="PF02909">
    <property type="entry name" value="TetR_C_1"/>
    <property type="match status" value="1"/>
</dbReference>
<dbReference type="PROSITE" id="PS50977">
    <property type="entry name" value="HTH_TETR_2"/>
    <property type="match status" value="1"/>
</dbReference>
<dbReference type="KEGG" id="scb:SCAB_1401"/>
<accession>C9ZCY0</accession>
<evidence type="ECO:0000256" key="5">
    <source>
        <dbReference type="SAM" id="MobiDB-lite"/>
    </source>
</evidence>
<name>C9ZCY0_STRSW</name>
<dbReference type="SUPFAM" id="SSF48498">
    <property type="entry name" value="Tetracyclin repressor-like, C-terminal domain"/>
    <property type="match status" value="1"/>
</dbReference>
<dbReference type="Gene3D" id="1.10.10.60">
    <property type="entry name" value="Homeodomain-like"/>
    <property type="match status" value="1"/>
</dbReference>
<keyword evidence="1" id="KW-0805">Transcription regulation</keyword>
<evidence type="ECO:0000256" key="1">
    <source>
        <dbReference type="ARBA" id="ARBA00023015"/>
    </source>
</evidence>
<dbReference type="Pfam" id="PF00440">
    <property type="entry name" value="TetR_N"/>
    <property type="match status" value="1"/>
</dbReference>
<dbReference type="PANTHER" id="PTHR30055:SF151">
    <property type="entry name" value="TRANSCRIPTIONAL REGULATORY PROTEIN"/>
    <property type="match status" value="1"/>
</dbReference>
<dbReference type="EMBL" id="FN554889">
    <property type="protein sequence ID" value="CBG67364.1"/>
    <property type="molecule type" value="Genomic_DNA"/>
</dbReference>
<dbReference type="InterPro" id="IPR036271">
    <property type="entry name" value="Tet_transcr_reg_TetR-rel_C_sf"/>
</dbReference>
<dbReference type="Gene3D" id="1.10.357.10">
    <property type="entry name" value="Tetracycline Repressor, domain 2"/>
    <property type="match status" value="1"/>
</dbReference>
<evidence type="ECO:0000256" key="4">
    <source>
        <dbReference type="PROSITE-ProRule" id="PRU00335"/>
    </source>
</evidence>
<organism evidence="7 8">
    <name type="scientific">Streptomyces scabiei (strain 87.22)</name>
    <dbReference type="NCBI Taxonomy" id="680198"/>
    <lineage>
        <taxon>Bacteria</taxon>
        <taxon>Bacillati</taxon>
        <taxon>Actinomycetota</taxon>
        <taxon>Actinomycetes</taxon>
        <taxon>Kitasatosporales</taxon>
        <taxon>Streptomycetaceae</taxon>
        <taxon>Streptomyces</taxon>
    </lineage>
</organism>
<reference evidence="7 8" key="1">
    <citation type="journal article" date="2010" name="Mol. Plant Microbe Interact.">
        <title>Streptomyces scabies 87-22 contains a coronafacic acid-like biosynthetic cluster that contributes to plant-microbe interactions.</title>
        <authorList>
            <person name="Bignell D.R."/>
            <person name="Seipke R.F."/>
            <person name="Huguet-Tapia J.C."/>
            <person name="Chambers A.H."/>
            <person name="Parry R.J."/>
            <person name="Loria R."/>
        </authorList>
    </citation>
    <scope>NUCLEOTIDE SEQUENCE [LARGE SCALE GENOMIC DNA]</scope>
    <source>
        <strain evidence="7 8">87.22</strain>
    </source>
</reference>
<dbReference type="eggNOG" id="COG1309">
    <property type="taxonomic scope" value="Bacteria"/>
</dbReference>
<sequence>MKEEGRMESRTKRVGRTGRPPRLSQEAIIAAAQRLLAEEGADSLSMRRLAKELSSTPMAIYHHVHDKDELLLLLLEAHAQNIPHPELPEDPRERMIAAGQLLHDVLADCPWIVEVLATDNLMAASALWIVEAIVDAAVDCGLTPEEAVDAYRTVWYYTVGELMIRVTRARHQAESARPSYRDQTLATLPAETFPRLASLADRWAELTARDTHHQGLEAVVDGLIARA</sequence>
<dbReference type="PRINTS" id="PR00455">
    <property type="entry name" value="HTHTETR"/>
</dbReference>
<dbReference type="AlphaFoldDB" id="C9ZCY0"/>
<gene>
    <name evidence="7" type="ordered locus">SCAB_1401</name>
</gene>
<dbReference type="PANTHER" id="PTHR30055">
    <property type="entry name" value="HTH-TYPE TRANSCRIPTIONAL REGULATOR RUTR"/>
    <property type="match status" value="1"/>
</dbReference>
<dbReference type="InterPro" id="IPR050109">
    <property type="entry name" value="HTH-type_TetR-like_transc_reg"/>
</dbReference>
<dbReference type="SUPFAM" id="SSF46689">
    <property type="entry name" value="Homeodomain-like"/>
    <property type="match status" value="1"/>
</dbReference>
<dbReference type="STRING" id="680198.SCAB_1401"/>
<keyword evidence="3" id="KW-0804">Transcription</keyword>
<feature type="compositionally biased region" description="Basic and acidic residues" evidence="5">
    <location>
        <begin position="1"/>
        <end position="11"/>
    </location>
</feature>
<keyword evidence="8" id="KW-1185">Reference proteome</keyword>
<evidence type="ECO:0000259" key="6">
    <source>
        <dbReference type="PROSITE" id="PS50977"/>
    </source>
</evidence>
<dbReference type="InterPro" id="IPR009057">
    <property type="entry name" value="Homeodomain-like_sf"/>
</dbReference>
<dbReference type="Proteomes" id="UP000001444">
    <property type="component" value="Chromosome"/>
</dbReference>
<keyword evidence="2 4" id="KW-0238">DNA-binding</keyword>
<proteinExistence type="predicted"/>
<dbReference type="GO" id="GO:0000976">
    <property type="term" value="F:transcription cis-regulatory region binding"/>
    <property type="evidence" value="ECO:0007669"/>
    <property type="project" value="TreeGrafter"/>
</dbReference>
<feature type="DNA-binding region" description="H-T-H motif" evidence="4">
    <location>
        <begin position="45"/>
        <end position="64"/>
    </location>
</feature>
<evidence type="ECO:0000256" key="2">
    <source>
        <dbReference type="ARBA" id="ARBA00023125"/>
    </source>
</evidence>
<protein>
    <submittedName>
        <fullName evidence="7">Putative TetR-family regulator</fullName>
    </submittedName>
</protein>
<dbReference type="HOGENOM" id="CLU_069543_5_2_11"/>
<evidence type="ECO:0000256" key="3">
    <source>
        <dbReference type="ARBA" id="ARBA00023163"/>
    </source>
</evidence>
<feature type="domain" description="HTH tetR-type" evidence="6">
    <location>
        <begin position="22"/>
        <end position="82"/>
    </location>
</feature>